<comment type="caution">
    <text evidence="3">The sequence shown here is derived from an EMBL/GenBank/DDBJ whole genome shotgun (WGS) entry which is preliminary data.</text>
</comment>
<organism evidence="3 4">
    <name type="scientific">Sporosarcina quadrami</name>
    <dbReference type="NCBI Taxonomy" id="2762234"/>
    <lineage>
        <taxon>Bacteria</taxon>
        <taxon>Bacillati</taxon>
        <taxon>Bacillota</taxon>
        <taxon>Bacilli</taxon>
        <taxon>Bacillales</taxon>
        <taxon>Caryophanaceae</taxon>
        <taxon>Sporosarcina</taxon>
    </lineage>
</organism>
<feature type="domain" description="DUF5658" evidence="2">
    <location>
        <begin position="26"/>
        <end position="112"/>
    </location>
</feature>
<accession>A0ABR8U877</accession>
<keyword evidence="4" id="KW-1185">Reference proteome</keyword>
<feature type="transmembrane region" description="Helical" evidence="1">
    <location>
        <begin position="20"/>
        <end position="42"/>
    </location>
</feature>
<keyword evidence="1" id="KW-0812">Transmembrane</keyword>
<gene>
    <name evidence="3" type="ORF">H9649_06545</name>
</gene>
<protein>
    <recommendedName>
        <fullName evidence="2">DUF5658 domain-containing protein</fullName>
    </recommendedName>
</protein>
<name>A0ABR8U877_9BACL</name>
<keyword evidence="1" id="KW-1133">Transmembrane helix</keyword>
<evidence type="ECO:0000256" key="1">
    <source>
        <dbReference type="SAM" id="Phobius"/>
    </source>
</evidence>
<dbReference type="InterPro" id="IPR043717">
    <property type="entry name" value="DUF5658"/>
</dbReference>
<dbReference type="EMBL" id="JACSQN010000005">
    <property type="protein sequence ID" value="MBD7984231.1"/>
    <property type="molecule type" value="Genomic_DNA"/>
</dbReference>
<dbReference type="RefSeq" id="WP_191693934.1">
    <property type="nucleotide sequence ID" value="NZ_JACSQN010000005.1"/>
</dbReference>
<keyword evidence="1" id="KW-0472">Membrane</keyword>
<sequence length="118" mass="13393">MMERDFMETVNTVQPVRNTIVHTSTLLLVLCIIDAAFTDLGLRKGLIEESNPLMNIVYQSSILAFYAVKILLPTALLSMIHFINPTSIIRNMIVFALVLYLIILSIHIYWVVIVIAFV</sequence>
<feature type="transmembrane region" description="Helical" evidence="1">
    <location>
        <begin position="89"/>
        <end position="117"/>
    </location>
</feature>
<feature type="transmembrane region" description="Helical" evidence="1">
    <location>
        <begin position="63"/>
        <end position="83"/>
    </location>
</feature>
<reference evidence="3 4" key="1">
    <citation type="submission" date="2020-08" db="EMBL/GenBank/DDBJ databases">
        <title>A Genomic Blueprint of the Chicken Gut Microbiome.</title>
        <authorList>
            <person name="Gilroy R."/>
            <person name="Ravi A."/>
            <person name="Getino M."/>
            <person name="Pursley I."/>
            <person name="Horton D.L."/>
            <person name="Alikhan N.-F."/>
            <person name="Baker D."/>
            <person name="Gharbi K."/>
            <person name="Hall N."/>
            <person name="Watson M."/>
            <person name="Adriaenssens E.M."/>
            <person name="Foster-Nyarko E."/>
            <person name="Jarju S."/>
            <person name="Secka A."/>
            <person name="Antonio M."/>
            <person name="Oren A."/>
            <person name="Chaudhuri R."/>
            <person name="La Ragione R.M."/>
            <person name="Hildebrand F."/>
            <person name="Pallen M.J."/>
        </authorList>
    </citation>
    <scope>NUCLEOTIDE SEQUENCE [LARGE SCALE GENOMIC DNA]</scope>
    <source>
        <strain evidence="3 4">Sa2YVA2</strain>
    </source>
</reference>
<evidence type="ECO:0000313" key="4">
    <source>
        <dbReference type="Proteomes" id="UP000626786"/>
    </source>
</evidence>
<evidence type="ECO:0000259" key="2">
    <source>
        <dbReference type="Pfam" id="PF18902"/>
    </source>
</evidence>
<evidence type="ECO:0000313" key="3">
    <source>
        <dbReference type="EMBL" id="MBD7984231.1"/>
    </source>
</evidence>
<dbReference type="Pfam" id="PF18902">
    <property type="entry name" value="DUF5658"/>
    <property type="match status" value="1"/>
</dbReference>
<proteinExistence type="predicted"/>
<dbReference type="Proteomes" id="UP000626786">
    <property type="component" value="Unassembled WGS sequence"/>
</dbReference>